<feature type="coiled-coil region" evidence="5">
    <location>
        <begin position="125"/>
        <end position="152"/>
    </location>
</feature>
<proteinExistence type="inferred from homology"/>
<organism evidence="8 9">
    <name type="scientific">Naganishia liquefaciens</name>
    <dbReference type="NCBI Taxonomy" id="104408"/>
    <lineage>
        <taxon>Eukaryota</taxon>
        <taxon>Fungi</taxon>
        <taxon>Dikarya</taxon>
        <taxon>Basidiomycota</taxon>
        <taxon>Agaricomycotina</taxon>
        <taxon>Tremellomycetes</taxon>
        <taxon>Filobasidiales</taxon>
        <taxon>Filobasidiaceae</taxon>
        <taxon>Naganishia</taxon>
    </lineage>
</organism>
<feature type="region of interest" description="Disordered" evidence="6">
    <location>
        <begin position="466"/>
        <end position="490"/>
    </location>
</feature>
<dbReference type="InterPro" id="IPR000717">
    <property type="entry name" value="PCI_dom"/>
</dbReference>
<comment type="caution">
    <text evidence="8">The sequence shown here is derived from an EMBL/GenBank/DDBJ whole genome shotgun (WGS) entry which is preliminary data.</text>
</comment>
<dbReference type="SMART" id="SM00088">
    <property type="entry name" value="PINT"/>
    <property type="match status" value="1"/>
</dbReference>
<protein>
    <recommendedName>
        <fullName evidence="7">PCI domain-containing protein</fullName>
    </recommendedName>
</protein>
<evidence type="ECO:0000256" key="6">
    <source>
        <dbReference type="SAM" id="MobiDB-lite"/>
    </source>
</evidence>
<evidence type="ECO:0000256" key="2">
    <source>
        <dbReference type="ARBA" id="ARBA00005892"/>
    </source>
</evidence>
<dbReference type="Pfam" id="PF18005">
    <property type="entry name" value="eIF3m_C_helix"/>
    <property type="match status" value="1"/>
</dbReference>
<dbReference type="PANTHER" id="PTHR31344:SF0">
    <property type="entry name" value="NUCLEAR PORE COMPLEX PROTEIN NUP205"/>
    <property type="match status" value="1"/>
</dbReference>
<name>A0A8H3YIJ4_9TREE</name>
<evidence type="ECO:0000256" key="4">
    <source>
        <dbReference type="ARBA" id="ARBA00023242"/>
    </source>
</evidence>
<dbReference type="GO" id="GO:0006999">
    <property type="term" value="P:nuclear pore organization"/>
    <property type="evidence" value="ECO:0007669"/>
    <property type="project" value="TreeGrafter"/>
</dbReference>
<dbReference type="GO" id="GO:0017056">
    <property type="term" value="F:structural constituent of nuclear pore"/>
    <property type="evidence" value="ECO:0007669"/>
    <property type="project" value="TreeGrafter"/>
</dbReference>
<evidence type="ECO:0000313" key="8">
    <source>
        <dbReference type="EMBL" id="GHJ88646.1"/>
    </source>
</evidence>
<keyword evidence="3" id="KW-0813">Transport</keyword>
<comment type="subcellular location">
    <subcellularLocation>
        <location evidence="1">Nucleus</location>
    </subcellularLocation>
</comment>
<dbReference type="GO" id="GO:0044611">
    <property type="term" value="C:nuclear pore inner ring"/>
    <property type="evidence" value="ECO:0007669"/>
    <property type="project" value="TreeGrafter"/>
</dbReference>
<keyword evidence="4" id="KW-0539">Nucleus</keyword>
<dbReference type="InterPro" id="IPR021827">
    <property type="entry name" value="Nup186/Nup192/Nup205"/>
</dbReference>
<keyword evidence="5" id="KW-0175">Coiled coil</keyword>
<evidence type="ECO:0000256" key="5">
    <source>
        <dbReference type="SAM" id="Coils"/>
    </source>
</evidence>
<comment type="similarity">
    <text evidence="2">Belongs to the NUP186/NUP192/NUP205 family.</text>
</comment>
<sequence>MSADEDRDNAEELIQAPGRLLNLLKRGREYPTDLEIGERLEDEFSTAVSWLHTPLAFPAPEAAQRSRIEGLSGIQYPPSRVADCIFLSDYLHISETLSASLLEEADRQAPRYGRTSTDTAIKLFHEVVRTRIECLKLTLKSLESQYDEETGERIDDTQYGPTAELLQRAAEMLYQRSNLGLSANGAKSNTTSGTSDSFFDSALKQLEKCGVWIEETCPGDRRLALATRLPADVQALRVAECRSHQRGLLKLLYTVSSDGKLRKSDLIGLVKWLKARSEVDGLTIMALSVFLAAIQHYDPSRPLADQYEAYSPIVKGYAQDPAILQIITNQIIYDEEWKQPWLSRILLLPWCLFVEKAWMSDRYNDRLQLPKILEKGVDSIIQAAIEGDAFQNLRRIVLPTTDLADGIWKQKHIAQVGNDSRIQTLADPWPNVEEEYKADVLRQVDLIIKSLLGAFHHINKLRNREEDRVKSNDATGHGADSSQAGISTGGSPDGATDIIVARTDFVALVELIIALYRELPLDHDDTLWTEMRFFTLVADMEGLQSVTLLSKLALAVSSGKKGTEKLYQALVDSDLGKLDFDEMFGHFQHVVSRKPALTIIGSQQGVLGGPGTPQQYANDAELHPEEARALESYCAIFVTIFRWHPSYAHAMVQAHDPNPVSLLWQLVNRNIPATTKAAVLDTINAFCAAAGEVNPKALEMSLSELDKLGVKSVKDVQGLASISVSQASTTSPHHDTARAWLFNLEMNDAKSNTAVARSALVRLFRTLMDDRATSPSSNASTAIYNLKYSMIRYILDDAMPHSTTLMQNNATATSGYSLLSAVLSSFYGALLRCDFSSLTSAKERPPSQTPNQGELSRLQSALAQPGVFVIYRLLSDGRLRNNLLEAAVARASDMAKADTQLADALALISLNALQTIKRILQIQPIFIEVLLPSLRNHVDKLVEYRALLSASCSPLDWFLAHQPHFNVQIATYVSAGMPHDLAQNAISLLGELSRSSHMASTYLHNGKRTSGNALAYMISSSAESMVILAGFVDRLSEEDIESSRLEHSLRPARLWNDSSDCIATPREVQSTRDAILEFLLDGTQSTITGLTLAHFLLGYLSHTFDGSPQIAHHLPRDGIQAVIERQNSSDASPIRVVHRTCFHVIVDALSETFQDNEQEEVAEHPLVISPAFAYKSIRLLHQLSRNELTAPATTRYLRDQKDFINLALLHLPVIPLNQDSKATNGTLKFDDGSTVRSSARTLIAFLRYQSELFSLAALELHITPAESNEAERIVKAFFENSEHGNQFNGQSGILAFEVLQRWNFQWSADAAPQPDAQHFANVDFPSYRTLDREGCLIYDIDELDIVLRRESRNAIRALTNDQAIQAQAALDADRRAVLVYLDNDNRQAQIAAALATCIDSWSKVTTIIIGKDLNVIATAQQASLVYELSLNAFASLSSGNDVVQKADLISGVVLALATTLSGSREQSIAQIPEDRLQNLLRHVTQAIIGTDTTESARGFLYSSMIIYLRALQGFTNSMDAASASISLNSQNVLIANIERLLSVLCRDALNGSEIWKTVSYTLLDEILQSCGAYGSKLIDRLWQGGILHNFVASIAGNDRDVQLALGPDPSDTNPIFVLEAKLAMMLRIAQIETGGKRLIQAGLLKTLGSCDFISRQPYLEDMDYPQNSLPLPAECYHQVLLPVLRVSAAVAQSLDSETAQDCVAFLKGQVDAFLPILKSDTGTSSVAAAEETAMLVVILYQILRTRNSSALIADLKVYEHNLKALCYKYFSPDRWMPSIEPATQTEMEQASDKFGIDGITIFEWRIRATGANVVQALLAYFNIATKASDPNDFKPVFIAGGQLGLDKNATKGGATYASLDQAVQLVSITVQELGQISSLVQDLDNRVADQYSLTDVQIDELVKLSATADKGDLPLDKKRLVALDEIRRLQKSCTAQGRVLLQNCEALLLLLNRHMRYYNRLVADQISNSRRYIQTAKSQFVRVEKDIVLRWSEETEVALLSLKPILEYLKGLTISPSILEEPVKMADSVAVLPALSFAEKVEEVATFFAHQLPGTDNERQAWLQSVRESITMEAAPQEHEGAEAQMPELTQERKEAVVDKLVKTSLDLNGGLEAAERDVESAHLVFQSLLTMDFDEAVYESRYRQVAESVGEGAAKASTRPRVEAALRVLIHSYNLIPTSSKLRPTILLTALRVLSNSSYLDVTALPLPLGVIEQSVSAWSMPSEDKAQWLQQVADIYESAKTSTEVGSTDALKATALQLRVLALIVGQGGDAKAVDAALASALKIDSHFDLVPVLKVQGVRDGMSSEMSQLVRLFEENVALDECLGWVQGHEAFLNGLGLSAESITRKLRLLALVSLCANSQNRDIPYSEVVKTLNVEEDVVEAWVIDAIHANLLKARLSQPKKTLRVTSVASRAFGQPEWALLEKRLGEWKATLEDVHGVVAEAMKRDQDAVYGAGQRRTKKAGPEAADA</sequence>
<feature type="domain" description="PCI" evidence="7">
    <location>
        <begin position="2341"/>
        <end position="2432"/>
    </location>
</feature>
<dbReference type="InterPro" id="IPR040750">
    <property type="entry name" value="eIF3m_C_helix"/>
</dbReference>
<evidence type="ECO:0000256" key="3">
    <source>
        <dbReference type="ARBA" id="ARBA00022448"/>
    </source>
</evidence>
<dbReference type="Pfam" id="PF01399">
    <property type="entry name" value="PCI"/>
    <property type="match status" value="1"/>
</dbReference>
<accession>A0A8H3YIJ4</accession>
<keyword evidence="9" id="KW-1185">Reference proteome</keyword>
<dbReference type="Proteomes" id="UP000620104">
    <property type="component" value="Unassembled WGS sequence"/>
</dbReference>
<dbReference type="EMBL" id="BLZA01000030">
    <property type="protein sequence ID" value="GHJ88646.1"/>
    <property type="molecule type" value="Genomic_DNA"/>
</dbReference>
<dbReference type="OrthoDB" id="2019644at2759"/>
<dbReference type="Pfam" id="PF11894">
    <property type="entry name" value="Nup192"/>
    <property type="match status" value="1"/>
</dbReference>
<gene>
    <name evidence="8" type="ORF">NliqN6_5048</name>
</gene>
<evidence type="ECO:0000313" key="9">
    <source>
        <dbReference type="Proteomes" id="UP000620104"/>
    </source>
</evidence>
<evidence type="ECO:0000259" key="7">
    <source>
        <dbReference type="SMART" id="SM00088"/>
    </source>
</evidence>
<evidence type="ECO:0000256" key="1">
    <source>
        <dbReference type="ARBA" id="ARBA00004123"/>
    </source>
</evidence>
<reference evidence="8" key="1">
    <citation type="submission" date="2020-07" db="EMBL/GenBank/DDBJ databases">
        <title>Draft Genome Sequence of a Deep-Sea Yeast, Naganishia (Cryptococcus) liquefaciens strain N6.</title>
        <authorList>
            <person name="Han Y.W."/>
            <person name="Kajitani R."/>
            <person name="Morimoto H."/>
            <person name="Parhat M."/>
            <person name="Tsubouchi H."/>
            <person name="Bakenova O."/>
            <person name="Ogata M."/>
            <person name="Argunhan B."/>
            <person name="Aoki R."/>
            <person name="Kajiwara S."/>
            <person name="Itoh T."/>
            <person name="Iwasaki H."/>
        </authorList>
    </citation>
    <scope>NUCLEOTIDE SEQUENCE</scope>
    <source>
        <strain evidence="8">N6</strain>
    </source>
</reference>
<dbReference type="PANTHER" id="PTHR31344">
    <property type="entry name" value="NUCLEAR PORE COMPLEX PROTEIN NUP205"/>
    <property type="match status" value="1"/>
</dbReference>